<dbReference type="OrthoDB" id="9815497at2"/>
<evidence type="ECO:0000259" key="2">
    <source>
        <dbReference type="SMART" id="SM00746"/>
    </source>
</evidence>
<dbReference type="AlphaFoldDB" id="A0A517X234"/>
<dbReference type="EMBL" id="CP037422">
    <property type="protein sequence ID" value="QDU11570.1"/>
    <property type="molecule type" value="Genomic_DNA"/>
</dbReference>
<organism evidence="3 4">
    <name type="scientific">Gimesia aquarii</name>
    <dbReference type="NCBI Taxonomy" id="2527964"/>
    <lineage>
        <taxon>Bacteria</taxon>
        <taxon>Pseudomonadati</taxon>
        <taxon>Planctomycetota</taxon>
        <taxon>Planctomycetia</taxon>
        <taxon>Planctomycetales</taxon>
        <taxon>Planctomycetaceae</taxon>
        <taxon>Gimesia</taxon>
    </lineage>
</organism>
<protein>
    <recommendedName>
        <fullName evidence="2">TRASH domain-containing protein</fullName>
    </recommendedName>
</protein>
<accession>A0A517X234</accession>
<feature type="chain" id="PRO_5021756192" description="TRASH domain-containing protein" evidence="1">
    <location>
        <begin position="23"/>
        <end position="149"/>
    </location>
</feature>
<gene>
    <name evidence="3" type="ORF">V202x_49940</name>
</gene>
<dbReference type="SMART" id="SM00746">
    <property type="entry name" value="TRASH"/>
    <property type="match status" value="2"/>
</dbReference>
<dbReference type="GO" id="GO:0016491">
    <property type="term" value="F:oxidoreductase activity"/>
    <property type="evidence" value="ECO:0007669"/>
    <property type="project" value="InterPro"/>
</dbReference>
<dbReference type="Gene3D" id="1.10.620.20">
    <property type="entry name" value="Ribonucleotide Reductase, subunit A"/>
    <property type="match status" value="1"/>
</dbReference>
<sequence precursor="true">MRHVLSIAALFAVVAFMGQTNAADDAKKGKALCPVAGKPANPNQTVAYKGGSVSLCCGGCKAKFTKNPSKYAAKANLQLVSTGQAKQVKCPFAGKPVNPAQSVTVAGTEVKFCCGGCKGKAAKAEGDAQIELIFNDKSFDKGFKVTKKE</sequence>
<feature type="signal peptide" evidence="1">
    <location>
        <begin position="1"/>
        <end position="22"/>
    </location>
</feature>
<feature type="domain" description="TRASH" evidence="2">
    <location>
        <begin position="90"/>
        <end position="125"/>
    </location>
</feature>
<feature type="domain" description="TRASH" evidence="2">
    <location>
        <begin position="33"/>
        <end position="68"/>
    </location>
</feature>
<dbReference type="Proteomes" id="UP000318384">
    <property type="component" value="Chromosome"/>
</dbReference>
<evidence type="ECO:0000313" key="4">
    <source>
        <dbReference type="Proteomes" id="UP000318384"/>
    </source>
</evidence>
<name>A0A517X234_9PLAN</name>
<dbReference type="InterPro" id="IPR012348">
    <property type="entry name" value="RNR-like"/>
</dbReference>
<evidence type="ECO:0000313" key="3">
    <source>
        <dbReference type="EMBL" id="QDU11570.1"/>
    </source>
</evidence>
<keyword evidence="1" id="KW-0732">Signal</keyword>
<keyword evidence="4" id="KW-1185">Reference proteome</keyword>
<dbReference type="RefSeq" id="WP_145179342.1">
    <property type="nucleotide sequence ID" value="NZ_CP037422.1"/>
</dbReference>
<evidence type="ECO:0000256" key="1">
    <source>
        <dbReference type="SAM" id="SignalP"/>
    </source>
</evidence>
<reference evidence="3 4" key="1">
    <citation type="submission" date="2019-03" db="EMBL/GenBank/DDBJ databases">
        <title>Deep-cultivation of Planctomycetes and their phenomic and genomic characterization uncovers novel biology.</title>
        <authorList>
            <person name="Wiegand S."/>
            <person name="Jogler M."/>
            <person name="Boedeker C."/>
            <person name="Pinto D."/>
            <person name="Vollmers J."/>
            <person name="Rivas-Marin E."/>
            <person name="Kohn T."/>
            <person name="Peeters S.H."/>
            <person name="Heuer A."/>
            <person name="Rast P."/>
            <person name="Oberbeckmann S."/>
            <person name="Bunk B."/>
            <person name="Jeske O."/>
            <person name="Meyerdierks A."/>
            <person name="Storesund J.E."/>
            <person name="Kallscheuer N."/>
            <person name="Luecker S."/>
            <person name="Lage O.M."/>
            <person name="Pohl T."/>
            <person name="Merkel B.J."/>
            <person name="Hornburger P."/>
            <person name="Mueller R.-W."/>
            <person name="Bruemmer F."/>
            <person name="Labrenz M."/>
            <person name="Spormann A.M."/>
            <person name="Op den Camp H."/>
            <person name="Overmann J."/>
            <person name="Amann R."/>
            <person name="Jetten M.S.M."/>
            <person name="Mascher T."/>
            <person name="Medema M.H."/>
            <person name="Devos D.P."/>
            <person name="Kaster A.-K."/>
            <person name="Ovreas L."/>
            <person name="Rohde M."/>
            <person name="Galperin M.Y."/>
            <person name="Jogler C."/>
        </authorList>
    </citation>
    <scope>NUCLEOTIDE SEQUENCE [LARGE SCALE GENOMIC DNA]</scope>
    <source>
        <strain evidence="3 4">V202</strain>
    </source>
</reference>
<proteinExistence type="predicted"/>
<dbReference type="InterPro" id="IPR011017">
    <property type="entry name" value="TRASH_dom"/>
</dbReference>